<dbReference type="AlphaFoldDB" id="B9XDA4"/>
<accession>B9XDA4</accession>
<evidence type="ECO:0000259" key="3">
    <source>
        <dbReference type="PROSITE" id="PS50076"/>
    </source>
</evidence>
<dbReference type="Proteomes" id="UP000003688">
    <property type="component" value="Unassembled WGS sequence"/>
</dbReference>
<evidence type="ECO:0000256" key="1">
    <source>
        <dbReference type="SAM" id="MobiDB-lite"/>
    </source>
</evidence>
<dbReference type="InterPro" id="IPR050817">
    <property type="entry name" value="DjlA_DnaK_co-chaperone"/>
</dbReference>
<feature type="region of interest" description="Disordered" evidence="1">
    <location>
        <begin position="78"/>
        <end position="101"/>
    </location>
</feature>
<dbReference type="PRINTS" id="PR00625">
    <property type="entry name" value="JDOMAIN"/>
</dbReference>
<feature type="transmembrane region" description="Helical" evidence="2">
    <location>
        <begin position="108"/>
        <end position="128"/>
    </location>
</feature>
<feature type="compositionally biased region" description="Polar residues" evidence="1">
    <location>
        <begin position="82"/>
        <end position="93"/>
    </location>
</feature>
<dbReference type="SMART" id="SM00271">
    <property type="entry name" value="DnaJ"/>
    <property type="match status" value="1"/>
</dbReference>
<evidence type="ECO:0000313" key="4">
    <source>
        <dbReference type="EMBL" id="EEF62050.1"/>
    </source>
</evidence>
<dbReference type="SUPFAM" id="SSF46565">
    <property type="entry name" value="Chaperone J-domain"/>
    <property type="match status" value="1"/>
</dbReference>
<keyword evidence="2" id="KW-1133">Transmembrane helix</keyword>
<feature type="domain" description="J" evidence="3">
    <location>
        <begin position="6"/>
        <end position="67"/>
    </location>
</feature>
<evidence type="ECO:0000313" key="5">
    <source>
        <dbReference type="Proteomes" id="UP000003688"/>
    </source>
</evidence>
<dbReference type="EMBL" id="ABOX02000006">
    <property type="protein sequence ID" value="EEF62050.1"/>
    <property type="molecule type" value="Genomic_DNA"/>
</dbReference>
<dbReference type="PANTHER" id="PTHR24074">
    <property type="entry name" value="CO-CHAPERONE PROTEIN DJLA"/>
    <property type="match status" value="1"/>
</dbReference>
<organism evidence="4 5">
    <name type="scientific">Pedosphaera parvula (strain Ellin514)</name>
    <dbReference type="NCBI Taxonomy" id="320771"/>
    <lineage>
        <taxon>Bacteria</taxon>
        <taxon>Pseudomonadati</taxon>
        <taxon>Verrucomicrobiota</taxon>
        <taxon>Pedosphaerae</taxon>
        <taxon>Pedosphaerales</taxon>
        <taxon>Pedosphaeraceae</taxon>
        <taxon>Pedosphaera</taxon>
    </lineage>
</organism>
<proteinExistence type="predicted"/>
<dbReference type="Pfam" id="PF00226">
    <property type="entry name" value="DnaJ"/>
    <property type="match status" value="1"/>
</dbReference>
<keyword evidence="2" id="KW-0472">Membrane</keyword>
<dbReference type="CDD" id="cd06257">
    <property type="entry name" value="DnaJ"/>
    <property type="match status" value="1"/>
</dbReference>
<comment type="caution">
    <text evidence="4">The sequence shown here is derived from an EMBL/GenBank/DDBJ whole genome shotgun (WGS) entry which is preliminary data.</text>
</comment>
<dbReference type="PROSITE" id="PS50076">
    <property type="entry name" value="DNAJ_2"/>
    <property type="match status" value="1"/>
</dbReference>
<dbReference type="InterPro" id="IPR001623">
    <property type="entry name" value="DnaJ_domain"/>
</dbReference>
<keyword evidence="5" id="KW-1185">Reference proteome</keyword>
<keyword evidence="4" id="KW-0346">Stress response</keyword>
<keyword evidence="2" id="KW-0812">Transmembrane</keyword>
<dbReference type="InterPro" id="IPR036869">
    <property type="entry name" value="J_dom_sf"/>
</dbReference>
<dbReference type="STRING" id="320771.Cflav_PD6325"/>
<name>B9XDA4_PEDPL</name>
<dbReference type="Pfam" id="PF25275">
    <property type="entry name" value="Golvesin_C"/>
    <property type="match status" value="1"/>
</dbReference>
<dbReference type="InterPro" id="IPR033803">
    <property type="entry name" value="CBD-like_Golvesin-Xly"/>
</dbReference>
<reference evidence="4 5" key="1">
    <citation type="journal article" date="2011" name="J. Bacteriol.">
        <title>Genome sequence of 'Pedosphaera parvula' Ellin514, an aerobic Verrucomicrobial isolate from pasture soil.</title>
        <authorList>
            <person name="Kant R."/>
            <person name="van Passel M.W."/>
            <person name="Sangwan P."/>
            <person name="Palva A."/>
            <person name="Lucas S."/>
            <person name="Copeland A."/>
            <person name="Lapidus A."/>
            <person name="Glavina Del Rio T."/>
            <person name="Dalin E."/>
            <person name="Tice H."/>
            <person name="Bruce D."/>
            <person name="Goodwin L."/>
            <person name="Pitluck S."/>
            <person name="Chertkov O."/>
            <person name="Larimer F.W."/>
            <person name="Land M.L."/>
            <person name="Hauser L."/>
            <person name="Brettin T.S."/>
            <person name="Detter J.C."/>
            <person name="Han S."/>
            <person name="de Vos W.M."/>
            <person name="Janssen P.H."/>
            <person name="Smidt H."/>
        </authorList>
    </citation>
    <scope>NUCLEOTIDE SEQUENCE [LARGE SCALE GENOMIC DNA]</scope>
    <source>
        <strain evidence="4 5">Ellin514</strain>
    </source>
</reference>
<dbReference type="OrthoDB" id="174637at2"/>
<sequence>MDEIARCYQLLGLEAGASHEEVKQAYRDLVKVWHPDRFSHDPRLQIVAQEKLKEINGVYQILESSFFEASITPALAEEIPTNPDNQPTEQSGPTADGDRPKSKFNKSALIIVALTVLVLISGVTPFIWKFYRAGKNLSSQPSTASSSPEVPVELKDVELILKDGSAIYTGKWTEVSPGKNKKGRQFHYAGTVDGLPTATATFVPSMPKTGNYDVYVWYTAGGNRSSSAAFEVVHNGVTNNATVNELINGGRWEKILAEARFRQGTNGFVRLNNNTDETNRIVVIHAVRFVASDTQ</sequence>
<dbReference type="RefSeq" id="WP_007413802.1">
    <property type="nucleotide sequence ID" value="NZ_ABOX02000006.1"/>
</dbReference>
<protein>
    <submittedName>
        <fullName evidence="4">Heat shock protein DnaJ domain protein</fullName>
    </submittedName>
</protein>
<gene>
    <name evidence="4" type="ORF">Cflav_PD6325</name>
</gene>
<dbReference type="Gene3D" id="1.10.287.110">
    <property type="entry name" value="DnaJ domain"/>
    <property type="match status" value="1"/>
</dbReference>
<evidence type="ECO:0000256" key="2">
    <source>
        <dbReference type="SAM" id="Phobius"/>
    </source>
</evidence>